<keyword evidence="17" id="KW-1185">Reference proteome</keyword>
<dbReference type="GO" id="GO:0005524">
    <property type="term" value="F:ATP binding"/>
    <property type="evidence" value="ECO:0007669"/>
    <property type="project" value="UniProtKB-UniRule"/>
</dbReference>
<comment type="catalytic activity">
    <reaction evidence="12 13">
        <text>L-threonine + hydrogencarbonate + ATP = L-threonylcarbamoyladenylate + diphosphate + H2O</text>
        <dbReference type="Rhea" id="RHEA:36407"/>
        <dbReference type="ChEBI" id="CHEBI:15377"/>
        <dbReference type="ChEBI" id="CHEBI:17544"/>
        <dbReference type="ChEBI" id="CHEBI:30616"/>
        <dbReference type="ChEBI" id="CHEBI:33019"/>
        <dbReference type="ChEBI" id="CHEBI:57926"/>
        <dbReference type="ChEBI" id="CHEBI:73682"/>
        <dbReference type="EC" id="2.7.7.87"/>
    </reaction>
</comment>
<feature type="binding site" evidence="14">
    <location>
        <position position="151"/>
    </location>
    <ligand>
        <name>ATP</name>
        <dbReference type="ChEBI" id="CHEBI:30616"/>
    </ligand>
</feature>
<feature type="binding site" evidence="14">
    <location>
        <position position="189"/>
    </location>
    <ligand>
        <name>L-threonine</name>
        <dbReference type="ChEBI" id="CHEBI:57926"/>
    </ligand>
</feature>
<evidence type="ECO:0000256" key="9">
    <source>
        <dbReference type="ARBA" id="ARBA00022741"/>
    </source>
</evidence>
<dbReference type="InterPro" id="IPR005145">
    <property type="entry name" value="Sua5_C"/>
</dbReference>
<feature type="binding site" evidence="14">
    <location>
        <position position="242"/>
    </location>
    <ligand>
        <name>ATP</name>
        <dbReference type="ChEBI" id="CHEBI:30616"/>
    </ligand>
</feature>
<evidence type="ECO:0000256" key="5">
    <source>
        <dbReference type="ARBA" id="ARBA00022490"/>
    </source>
</evidence>
<evidence type="ECO:0000256" key="8">
    <source>
        <dbReference type="ARBA" id="ARBA00022695"/>
    </source>
</evidence>
<dbReference type="EC" id="2.7.7.87" evidence="3 13"/>
<dbReference type="EMBL" id="FOGT01000010">
    <property type="protein sequence ID" value="SES19388.1"/>
    <property type="molecule type" value="Genomic_DNA"/>
</dbReference>
<feature type="domain" description="YrdC-like" evidence="15">
    <location>
        <begin position="21"/>
        <end position="207"/>
    </location>
</feature>
<dbReference type="InterPro" id="IPR050156">
    <property type="entry name" value="TC-AMP_synthase_SUA5"/>
</dbReference>
<dbReference type="SUPFAM" id="SSF55821">
    <property type="entry name" value="YrdC/RibB"/>
    <property type="match status" value="1"/>
</dbReference>
<keyword evidence="5 13" id="KW-0963">Cytoplasm</keyword>
<gene>
    <name evidence="16" type="ORF">SAMN05518684_11094</name>
</gene>
<organism evidence="16 17">
    <name type="scientific">Salipaludibacillus aurantiacus</name>
    <dbReference type="NCBI Taxonomy" id="1601833"/>
    <lineage>
        <taxon>Bacteria</taxon>
        <taxon>Bacillati</taxon>
        <taxon>Bacillota</taxon>
        <taxon>Bacilli</taxon>
        <taxon>Bacillales</taxon>
        <taxon>Bacillaceae</taxon>
    </lineage>
</organism>
<name>A0A1H9VCS0_9BACI</name>
<dbReference type="Pfam" id="PF03481">
    <property type="entry name" value="Sua5_C"/>
    <property type="match status" value="1"/>
</dbReference>
<dbReference type="GO" id="GO:0005737">
    <property type="term" value="C:cytoplasm"/>
    <property type="evidence" value="ECO:0007669"/>
    <property type="project" value="UniProtKB-SubCell"/>
</dbReference>
<keyword evidence="7 13" id="KW-0819">tRNA processing</keyword>
<comment type="similarity">
    <text evidence="2 13">Belongs to the SUA5 family.</text>
</comment>
<dbReference type="STRING" id="1601833.SAMN05518684_11094"/>
<sequence>MTYQHTRHWVVDKSVGNLEASPQIQEAAGFIKQNKVVAFPTETVYGLGGNAESDEAIDLIFQAKGRPSDNPLIVHIAEKEQLCRYVRSVSSQADKLIEAFWPGPLTIVLEHNGELSEKVTAGLPTVAVRMPDHPVASAIIKASGLPVAAPSANRSGRPSPTTAAHVTDDLHGLIAGVVDGGPTGVGVESTVVDCTNDEIVILRPGGITKEDLEKVAGPVTTDPALVEEDQAPVSPGMKYTHYAPHAPLILVDGDRRFFAEKAEEARREGKKVGVLITDEYEGVPADKEIRLGPAGDLPAVARRLYDSLRAFNQNEVDVIFAQVFPETELGGAIMNRLRKAAGGKIISQKE</sequence>
<feature type="binding site" evidence="14">
    <location>
        <position position="159"/>
    </location>
    <ligand>
        <name>ATP</name>
        <dbReference type="ChEBI" id="CHEBI:30616"/>
    </ligand>
</feature>
<dbReference type="Proteomes" id="UP000198571">
    <property type="component" value="Unassembled WGS sequence"/>
</dbReference>
<dbReference type="InterPro" id="IPR017945">
    <property type="entry name" value="DHBP_synth_RibB-like_a/b_dom"/>
</dbReference>
<dbReference type="GO" id="GO:0003725">
    <property type="term" value="F:double-stranded RNA binding"/>
    <property type="evidence" value="ECO:0007669"/>
    <property type="project" value="UniProtKB-UniRule"/>
</dbReference>
<keyword evidence="10 13" id="KW-0067">ATP-binding</keyword>
<keyword evidence="9 13" id="KW-0547">Nucleotide-binding</keyword>
<dbReference type="InterPro" id="IPR010923">
    <property type="entry name" value="T(6)A37_SUA5"/>
</dbReference>
<dbReference type="GO" id="GO:0006450">
    <property type="term" value="P:regulation of translational fidelity"/>
    <property type="evidence" value="ECO:0007669"/>
    <property type="project" value="TreeGrafter"/>
</dbReference>
<evidence type="ECO:0000256" key="14">
    <source>
        <dbReference type="PIRSR" id="PIRSR004930-1"/>
    </source>
</evidence>
<keyword evidence="6 13" id="KW-0808">Transferase</keyword>
<feature type="binding site" evidence="14">
    <location>
        <position position="203"/>
    </location>
    <ligand>
        <name>ATP</name>
        <dbReference type="ChEBI" id="CHEBI:30616"/>
    </ligand>
</feature>
<evidence type="ECO:0000256" key="3">
    <source>
        <dbReference type="ARBA" id="ARBA00012584"/>
    </source>
</evidence>
<feature type="binding site" evidence="14">
    <location>
        <position position="129"/>
    </location>
    <ligand>
        <name>L-threonine</name>
        <dbReference type="ChEBI" id="CHEBI:57926"/>
    </ligand>
</feature>
<dbReference type="PIRSF" id="PIRSF004930">
    <property type="entry name" value="Tln_factor_SUA5"/>
    <property type="match status" value="1"/>
</dbReference>
<dbReference type="NCBIfam" id="TIGR00057">
    <property type="entry name" value="L-threonylcarbamoyladenylate synthase"/>
    <property type="match status" value="1"/>
</dbReference>
<feature type="binding site" evidence="14">
    <location>
        <position position="125"/>
    </location>
    <ligand>
        <name>ATP</name>
        <dbReference type="ChEBI" id="CHEBI:30616"/>
    </ligand>
</feature>
<dbReference type="PANTHER" id="PTHR17490">
    <property type="entry name" value="SUA5"/>
    <property type="match status" value="1"/>
</dbReference>
<comment type="function">
    <text evidence="13">Required for the formation of a threonylcarbamoyl group on adenosine at position 37 (t(6)A37) in tRNAs that read codons beginning with adenine.</text>
</comment>
<dbReference type="PANTHER" id="PTHR17490:SF16">
    <property type="entry name" value="THREONYLCARBAMOYL-AMP SYNTHASE"/>
    <property type="match status" value="1"/>
</dbReference>
<evidence type="ECO:0000313" key="16">
    <source>
        <dbReference type="EMBL" id="SES19388.1"/>
    </source>
</evidence>
<evidence type="ECO:0000256" key="7">
    <source>
        <dbReference type="ARBA" id="ARBA00022694"/>
    </source>
</evidence>
<dbReference type="InterPro" id="IPR038385">
    <property type="entry name" value="Sua5/YwlC_C"/>
</dbReference>
<dbReference type="OrthoDB" id="9814580at2"/>
<dbReference type="FunFam" id="3.90.870.10:FF:000008">
    <property type="entry name" value="Threonylcarbamoyl-AMP synthase"/>
    <property type="match status" value="1"/>
</dbReference>
<accession>A0A1H9VCS0</accession>
<feature type="binding site" evidence="14">
    <location>
        <position position="149"/>
    </location>
    <ligand>
        <name>L-threonine</name>
        <dbReference type="ChEBI" id="CHEBI:57926"/>
    </ligand>
</feature>
<dbReference type="PROSITE" id="PS51163">
    <property type="entry name" value="YRDC"/>
    <property type="match status" value="1"/>
</dbReference>
<dbReference type="Gene3D" id="3.40.50.11030">
    <property type="entry name" value="Threonylcarbamoyl-AMP synthase, C-terminal domain"/>
    <property type="match status" value="1"/>
</dbReference>
<comment type="subcellular location">
    <subcellularLocation>
        <location evidence="1 13">Cytoplasm</location>
    </subcellularLocation>
</comment>
<evidence type="ECO:0000313" key="17">
    <source>
        <dbReference type="Proteomes" id="UP000198571"/>
    </source>
</evidence>
<evidence type="ECO:0000256" key="2">
    <source>
        <dbReference type="ARBA" id="ARBA00007663"/>
    </source>
</evidence>
<evidence type="ECO:0000256" key="1">
    <source>
        <dbReference type="ARBA" id="ARBA00004496"/>
    </source>
</evidence>
<reference evidence="17" key="1">
    <citation type="submission" date="2016-10" db="EMBL/GenBank/DDBJ databases">
        <authorList>
            <person name="Varghese N."/>
            <person name="Submissions S."/>
        </authorList>
    </citation>
    <scope>NUCLEOTIDE SEQUENCE [LARGE SCALE GENOMIC DNA]</scope>
    <source>
        <strain evidence="17">S9</strain>
    </source>
</reference>
<evidence type="ECO:0000256" key="13">
    <source>
        <dbReference type="PIRNR" id="PIRNR004930"/>
    </source>
</evidence>
<evidence type="ECO:0000256" key="6">
    <source>
        <dbReference type="ARBA" id="ARBA00022679"/>
    </source>
</evidence>
<evidence type="ECO:0000256" key="4">
    <source>
        <dbReference type="ARBA" id="ARBA00015492"/>
    </source>
</evidence>
<dbReference type="GO" id="GO:0061710">
    <property type="term" value="F:L-threonylcarbamoyladenylate synthase"/>
    <property type="evidence" value="ECO:0007669"/>
    <property type="project" value="UniProtKB-EC"/>
</dbReference>
<feature type="binding site" evidence="14">
    <location>
        <position position="43"/>
    </location>
    <ligand>
        <name>L-threonine</name>
        <dbReference type="ChEBI" id="CHEBI:57926"/>
    </ligand>
</feature>
<evidence type="ECO:0000256" key="10">
    <source>
        <dbReference type="ARBA" id="ARBA00022840"/>
    </source>
</evidence>
<feature type="binding site" evidence="14">
    <location>
        <position position="70"/>
    </location>
    <ligand>
        <name>ATP</name>
        <dbReference type="ChEBI" id="CHEBI:30616"/>
    </ligand>
</feature>
<protein>
    <recommendedName>
        <fullName evidence="4 13">Threonylcarbamoyl-AMP synthase</fullName>
        <shortName evidence="13">TC-AMP synthase</shortName>
        <ecNumber evidence="3 13">2.7.7.87</ecNumber>
    </recommendedName>
    <alternativeName>
        <fullName evidence="11 13">L-threonylcarbamoyladenylate synthase</fullName>
    </alternativeName>
</protein>
<dbReference type="Pfam" id="PF01300">
    <property type="entry name" value="Sua5_yciO_yrdC"/>
    <property type="match status" value="1"/>
</dbReference>
<dbReference type="AlphaFoldDB" id="A0A1H9VCS0"/>
<proteinExistence type="inferred from homology"/>
<evidence type="ECO:0000256" key="12">
    <source>
        <dbReference type="ARBA" id="ARBA00048366"/>
    </source>
</evidence>
<dbReference type="GO" id="GO:0008033">
    <property type="term" value="P:tRNA processing"/>
    <property type="evidence" value="ECO:0007669"/>
    <property type="project" value="UniProtKB-KW"/>
</dbReference>
<keyword evidence="8 13" id="KW-0548">Nucleotidyltransferase</keyword>
<feature type="binding site" evidence="14">
    <location>
        <position position="66"/>
    </location>
    <ligand>
        <name>ATP</name>
        <dbReference type="ChEBI" id="CHEBI:30616"/>
    </ligand>
</feature>
<dbReference type="InterPro" id="IPR006070">
    <property type="entry name" value="Sua5-like_dom"/>
</dbReference>
<dbReference type="FunFam" id="3.40.50.11030:FF:000001">
    <property type="entry name" value="Threonylcarbamoyl-AMP synthase"/>
    <property type="match status" value="1"/>
</dbReference>
<dbReference type="RefSeq" id="WP_093053045.1">
    <property type="nucleotide sequence ID" value="NZ_FOGT01000010.1"/>
</dbReference>
<feature type="binding site" evidence="14">
    <location>
        <position position="75"/>
    </location>
    <ligand>
        <name>L-threonine</name>
        <dbReference type="ChEBI" id="CHEBI:57926"/>
    </ligand>
</feature>
<evidence type="ECO:0000259" key="15">
    <source>
        <dbReference type="PROSITE" id="PS51163"/>
    </source>
</evidence>
<dbReference type="Gene3D" id="3.90.870.10">
    <property type="entry name" value="DHBP synthase"/>
    <property type="match status" value="1"/>
</dbReference>
<dbReference type="GO" id="GO:0000049">
    <property type="term" value="F:tRNA binding"/>
    <property type="evidence" value="ECO:0007669"/>
    <property type="project" value="TreeGrafter"/>
</dbReference>
<evidence type="ECO:0000256" key="11">
    <source>
        <dbReference type="ARBA" id="ARBA00029774"/>
    </source>
</evidence>